<dbReference type="SUPFAM" id="SSF57701">
    <property type="entry name" value="Zn2/Cys6 DNA-binding domain"/>
    <property type="match status" value="1"/>
</dbReference>
<evidence type="ECO:0000256" key="2">
    <source>
        <dbReference type="ARBA" id="ARBA00023125"/>
    </source>
</evidence>
<dbReference type="EMBL" id="KV878336">
    <property type="protein sequence ID" value="OJJ51283.1"/>
    <property type="molecule type" value="Genomic_DNA"/>
</dbReference>
<reference evidence="7" key="1">
    <citation type="journal article" date="2017" name="Genome Biol.">
        <title>Comparative genomics reveals high biological diversity and specific adaptations in the industrially and medically important fungal genus Aspergillus.</title>
        <authorList>
            <person name="de Vries R.P."/>
            <person name="Riley R."/>
            <person name="Wiebenga A."/>
            <person name="Aguilar-Osorio G."/>
            <person name="Amillis S."/>
            <person name="Uchima C.A."/>
            <person name="Anderluh G."/>
            <person name="Asadollahi M."/>
            <person name="Askin M."/>
            <person name="Barry K."/>
            <person name="Battaglia E."/>
            <person name="Bayram O."/>
            <person name="Benocci T."/>
            <person name="Braus-Stromeyer S.A."/>
            <person name="Caldana C."/>
            <person name="Canovas D."/>
            <person name="Cerqueira G.C."/>
            <person name="Chen F."/>
            <person name="Chen W."/>
            <person name="Choi C."/>
            <person name="Clum A."/>
            <person name="Dos Santos R.A."/>
            <person name="Damasio A.R."/>
            <person name="Diallinas G."/>
            <person name="Emri T."/>
            <person name="Fekete E."/>
            <person name="Flipphi M."/>
            <person name="Freyberg S."/>
            <person name="Gallo A."/>
            <person name="Gournas C."/>
            <person name="Habgood R."/>
            <person name="Hainaut M."/>
            <person name="Harispe M.L."/>
            <person name="Henrissat B."/>
            <person name="Hilden K.S."/>
            <person name="Hope R."/>
            <person name="Hossain A."/>
            <person name="Karabika E."/>
            <person name="Karaffa L."/>
            <person name="Karanyi Z."/>
            <person name="Krasevec N."/>
            <person name="Kuo A."/>
            <person name="Kusch H."/>
            <person name="LaButti K."/>
            <person name="Lagendijk E.L."/>
            <person name="Lapidus A."/>
            <person name="Levasseur A."/>
            <person name="Lindquist E."/>
            <person name="Lipzen A."/>
            <person name="Logrieco A.F."/>
            <person name="MacCabe A."/>
            <person name="Maekelae M.R."/>
            <person name="Malavazi I."/>
            <person name="Melin P."/>
            <person name="Meyer V."/>
            <person name="Mielnichuk N."/>
            <person name="Miskei M."/>
            <person name="Molnar A.P."/>
            <person name="Mule G."/>
            <person name="Ngan C.Y."/>
            <person name="Orejas M."/>
            <person name="Orosz E."/>
            <person name="Ouedraogo J.P."/>
            <person name="Overkamp K.M."/>
            <person name="Park H.-S."/>
            <person name="Perrone G."/>
            <person name="Piumi F."/>
            <person name="Punt P.J."/>
            <person name="Ram A.F."/>
            <person name="Ramon A."/>
            <person name="Rauscher S."/>
            <person name="Record E."/>
            <person name="Riano-Pachon D.M."/>
            <person name="Robert V."/>
            <person name="Roehrig J."/>
            <person name="Ruller R."/>
            <person name="Salamov A."/>
            <person name="Salih N.S."/>
            <person name="Samson R.A."/>
            <person name="Sandor E."/>
            <person name="Sanguinetti M."/>
            <person name="Schuetze T."/>
            <person name="Sepcic K."/>
            <person name="Shelest E."/>
            <person name="Sherlock G."/>
            <person name="Sophianopoulou V."/>
            <person name="Squina F.M."/>
            <person name="Sun H."/>
            <person name="Susca A."/>
            <person name="Todd R.B."/>
            <person name="Tsang A."/>
            <person name="Unkles S.E."/>
            <person name="van de Wiele N."/>
            <person name="van Rossen-Uffink D."/>
            <person name="Oliveira J.V."/>
            <person name="Vesth T.C."/>
            <person name="Visser J."/>
            <person name="Yu J.-H."/>
            <person name="Zhou M."/>
            <person name="Andersen M.R."/>
            <person name="Archer D.B."/>
            <person name="Baker S.E."/>
            <person name="Benoit I."/>
            <person name="Brakhage A.A."/>
            <person name="Braus G.H."/>
            <person name="Fischer R."/>
            <person name="Frisvad J.C."/>
            <person name="Goldman G.H."/>
            <person name="Houbraken J."/>
            <person name="Oakley B."/>
            <person name="Pocsi I."/>
            <person name="Scazzocchio C."/>
            <person name="Seiboth B."/>
            <person name="vanKuyk P.A."/>
            <person name="Wortman J."/>
            <person name="Dyer P.S."/>
            <person name="Grigoriev I.V."/>
        </authorList>
    </citation>
    <scope>NUCLEOTIDE SEQUENCE [LARGE SCALE GENOMIC DNA]</scope>
    <source>
        <strain evidence="7">CBS 506.65</strain>
    </source>
</reference>
<dbReference type="Proteomes" id="UP000184188">
    <property type="component" value="Unassembled WGS sequence"/>
</dbReference>
<keyword evidence="2" id="KW-0238">DNA-binding</keyword>
<dbReference type="STRING" id="1073090.A0A1L9SW50"/>
<gene>
    <name evidence="6" type="ORF">ASPZODRAFT_127339</name>
</gene>
<name>A0A1L9SW50_9EURO</name>
<dbReference type="VEuPathDB" id="FungiDB:ASPZODRAFT_127339"/>
<evidence type="ECO:0000256" key="1">
    <source>
        <dbReference type="ARBA" id="ARBA00023015"/>
    </source>
</evidence>
<keyword evidence="7" id="KW-1185">Reference proteome</keyword>
<feature type="domain" description="Zn(2)-C6 fungal-type" evidence="5">
    <location>
        <begin position="10"/>
        <end position="39"/>
    </location>
</feature>
<dbReference type="CDD" id="cd00067">
    <property type="entry name" value="GAL4"/>
    <property type="match status" value="1"/>
</dbReference>
<dbReference type="SMART" id="SM00066">
    <property type="entry name" value="GAL4"/>
    <property type="match status" value="1"/>
</dbReference>
<dbReference type="PROSITE" id="PS50048">
    <property type="entry name" value="ZN2_CY6_FUNGAL_2"/>
    <property type="match status" value="1"/>
</dbReference>
<dbReference type="InterPro" id="IPR001138">
    <property type="entry name" value="Zn2Cys6_DnaBD"/>
</dbReference>
<evidence type="ECO:0000259" key="5">
    <source>
        <dbReference type="PROSITE" id="PS50048"/>
    </source>
</evidence>
<keyword evidence="1" id="KW-0805">Transcription regulation</keyword>
<dbReference type="InterPro" id="IPR036864">
    <property type="entry name" value="Zn2-C6_fun-type_DNA-bd_sf"/>
</dbReference>
<dbReference type="GeneID" id="34608187"/>
<evidence type="ECO:0000256" key="4">
    <source>
        <dbReference type="ARBA" id="ARBA00023242"/>
    </source>
</evidence>
<organism evidence="6 7">
    <name type="scientific">Penicilliopsis zonata CBS 506.65</name>
    <dbReference type="NCBI Taxonomy" id="1073090"/>
    <lineage>
        <taxon>Eukaryota</taxon>
        <taxon>Fungi</taxon>
        <taxon>Dikarya</taxon>
        <taxon>Ascomycota</taxon>
        <taxon>Pezizomycotina</taxon>
        <taxon>Eurotiomycetes</taxon>
        <taxon>Eurotiomycetidae</taxon>
        <taxon>Eurotiales</taxon>
        <taxon>Aspergillaceae</taxon>
        <taxon>Penicilliopsis</taxon>
    </lineage>
</organism>
<dbReference type="PANTHER" id="PTHR38111:SF11">
    <property type="entry name" value="TRANSCRIPTION FACTOR DOMAIN-CONTAINING PROTEIN-RELATED"/>
    <property type="match status" value="1"/>
</dbReference>
<dbReference type="InterPro" id="IPR053178">
    <property type="entry name" value="Osmoadaptation_assoc"/>
</dbReference>
<dbReference type="GO" id="GO:0000981">
    <property type="term" value="F:DNA-binding transcription factor activity, RNA polymerase II-specific"/>
    <property type="evidence" value="ECO:0007669"/>
    <property type="project" value="InterPro"/>
</dbReference>
<dbReference type="AlphaFoldDB" id="A0A1L9SW50"/>
<protein>
    <recommendedName>
        <fullName evidence="5">Zn(2)-C6 fungal-type domain-containing protein</fullName>
    </recommendedName>
</protein>
<keyword evidence="4" id="KW-0539">Nucleus</keyword>
<keyword evidence="3" id="KW-0804">Transcription</keyword>
<evidence type="ECO:0000313" key="6">
    <source>
        <dbReference type="EMBL" id="OJJ51283.1"/>
    </source>
</evidence>
<dbReference type="GO" id="GO:0008270">
    <property type="term" value="F:zinc ion binding"/>
    <property type="evidence" value="ECO:0007669"/>
    <property type="project" value="InterPro"/>
</dbReference>
<dbReference type="GO" id="GO:0003677">
    <property type="term" value="F:DNA binding"/>
    <property type="evidence" value="ECO:0007669"/>
    <property type="project" value="UniProtKB-KW"/>
</dbReference>
<dbReference type="PANTHER" id="PTHR38111">
    <property type="entry name" value="ZN(2)-C6 FUNGAL-TYPE DOMAIN-CONTAINING PROTEIN-RELATED"/>
    <property type="match status" value="1"/>
</dbReference>
<evidence type="ECO:0000256" key="3">
    <source>
        <dbReference type="ARBA" id="ARBA00023163"/>
    </source>
</evidence>
<accession>A0A1L9SW50</accession>
<dbReference type="RefSeq" id="XP_022585793.1">
    <property type="nucleotide sequence ID" value="XM_022721722.1"/>
</dbReference>
<dbReference type="PROSITE" id="PS00463">
    <property type="entry name" value="ZN2_CY6_FUNGAL_1"/>
    <property type="match status" value="1"/>
</dbReference>
<dbReference type="OrthoDB" id="3525185at2759"/>
<dbReference type="Gene3D" id="4.10.240.10">
    <property type="entry name" value="Zn(2)-C6 fungal-type DNA-binding domain"/>
    <property type="match status" value="1"/>
</dbReference>
<sequence>MVRCGGRSRGCMACRKRKIKCDESQPVCSQCRRTRRECSGAIVGPVFLKVDPRGSPRKQRRSEPQTQKRLCQLVLGPSGGGGGGGSDSSIAGHPNSGSVLCEEQLVASLAGFFGRCAANKTRDTSWLTLCCREALTQSPVNNEHMHTSVLAAALALHGIKANNPAALAESRRWYLRGIQHQRSKVQVWSSEPRPTVTVHDVALPIILGYYEALLPTSSKAWDQHITAAATLLQLAGPEACQKGWFRQLFLSVRIHMVSVSLRQWTPSIIATDEWINVPYRQIPKGPLDRVVDLLLKLPCILGPSATDSAQDQTSLLWIIRNLSDLWDTILQFYPHLRAGDCPDTIQPAGMAAYVIGTTEFLEPPAAITIAFYSLAWITVLARLPQGLSYEQLITAHCNAILTAAAYIGSIKDGCSCIRLIYSLQKVISCSPSERQAREAESYIHNWGLLQTFQTHGG</sequence>
<dbReference type="Pfam" id="PF00172">
    <property type="entry name" value="Zn_clus"/>
    <property type="match status" value="1"/>
</dbReference>
<proteinExistence type="predicted"/>
<evidence type="ECO:0000313" key="7">
    <source>
        <dbReference type="Proteomes" id="UP000184188"/>
    </source>
</evidence>